<feature type="binding site" evidence="4">
    <location>
        <position position="99"/>
    </location>
    <ligand>
        <name>D-ribulose 5-phosphate</name>
        <dbReference type="ChEBI" id="CHEBI:58121"/>
    </ligand>
</feature>
<dbReference type="GO" id="GO:0009052">
    <property type="term" value="P:pentose-phosphate shunt, non-oxidative branch"/>
    <property type="evidence" value="ECO:0007669"/>
    <property type="project" value="TreeGrafter"/>
</dbReference>
<dbReference type="OrthoDB" id="1778624at2"/>
<dbReference type="InterPro" id="IPR003500">
    <property type="entry name" value="RpiB_LacA_LacB"/>
</dbReference>
<dbReference type="AlphaFoldDB" id="A0A2Y9BLU5"/>
<organism evidence="5 6">
    <name type="scientific">Faecalicatena orotica</name>
    <dbReference type="NCBI Taxonomy" id="1544"/>
    <lineage>
        <taxon>Bacteria</taxon>
        <taxon>Bacillati</taxon>
        <taxon>Bacillota</taxon>
        <taxon>Clostridia</taxon>
        <taxon>Lachnospirales</taxon>
        <taxon>Lachnospiraceae</taxon>
        <taxon>Faecalicatena</taxon>
    </lineage>
</organism>
<dbReference type="PANTHER" id="PTHR30345">
    <property type="entry name" value="RIBOSE-5-PHOSPHATE ISOMERASE B"/>
    <property type="match status" value="1"/>
</dbReference>
<accession>A0A2Y9BLU5</accession>
<keyword evidence="6" id="KW-1185">Reference proteome</keyword>
<keyword evidence="2 5" id="KW-0413">Isomerase</keyword>
<dbReference type="EMBL" id="QGDL01000012">
    <property type="protein sequence ID" value="PWJ23808.1"/>
    <property type="molecule type" value="Genomic_DNA"/>
</dbReference>
<feature type="active site" description="Proton acceptor" evidence="3">
    <location>
        <position position="65"/>
    </location>
</feature>
<dbReference type="SUPFAM" id="SSF89623">
    <property type="entry name" value="Ribose/Galactose isomerase RpiB/AlsB"/>
    <property type="match status" value="1"/>
</dbReference>
<dbReference type="NCBIfam" id="NF004051">
    <property type="entry name" value="PRK05571.1"/>
    <property type="match status" value="1"/>
</dbReference>
<reference evidence="5 6" key="1">
    <citation type="submission" date="2018-05" db="EMBL/GenBank/DDBJ databases">
        <title>The Hungate 1000. A catalogue of reference genomes from the rumen microbiome.</title>
        <authorList>
            <person name="Kelly W."/>
        </authorList>
    </citation>
    <scope>NUCLEOTIDE SEQUENCE [LARGE SCALE GENOMIC DNA]</scope>
    <source>
        <strain evidence="5 6">NLAE-zl-C242</strain>
    </source>
</reference>
<dbReference type="Gene3D" id="3.40.1400.10">
    <property type="entry name" value="Sugar-phosphate isomerase, RpiB/LacA/LacB"/>
    <property type="match status" value="1"/>
</dbReference>
<feature type="binding site" evidence="4">
    <location>
        <position position="132"/>
    </location>
    <ligand>
        <name>D-ribulose 5-phosphate</name>
        <dbReference type="ChEBI" id="CHEBI:58121"/>
    </ligand>
</feature>
<feature type="binding site" evidence="4">
    <location>
        <position position="109"/>
    </location>
    <ligand>
        <name>D-ribulose 5-phosphate</name>
        <dbReference type="ChEBI" id="CHEBI:58121"/>
    </ligand>
</feature>
<protein>
    <submittedName>
        <fullName evidence="5">Ribose 5-phosphate isomerase B</fullName>
    </submittedName>
</protein>
<dbReference type="PANTHER" id="PTHR30345:SF0">
    <property type="entry name" value="DNA DAMAGE-REPAIR_TOLERATION PROTEIN DRT102"/>
    <property type="match status" value="1"/>
</dbReference>
<evidence type="ECO:0000256" key="3">
    <source>
        <dbReference type="PIRSR" id="PIRSR005384-1"/>
    </source>
</evidence>
<proteinExistence type="inferred from homology"/>
<evidence type="ECO:0000256" key="1">
    <source>
        <dbReference type="ARBA" id="ARBA00008754"/>
    </source>
</evidence>
<dbReference type="InterPro" id="IPR036569">
    <property type="entry name" value="RpiB_LacA_LacB_sf"/>
</dbReference>
<evidence type="ECO:0000313" key="6">
    <source>
        <dbReference type="Proteomes" id="UP000245845"/>
    </source>
</evidence>
<dbReference type="NCBIfam" id="TIGR01120">
    <property type="entry name" value="rpiB"/>
    <property type="match status" value="1"/>
</dbReference>
<dbReference type="InterPro" id="IPR004785">
    <property type="entry name" value="RpiB"/>
</dbReference>
<sequence length="148" mass="16034">MKIGIGNDHSALELKAEIIEFLENKGHEVVDFGTNSAESCDYPVYGEKVARAVVSGEVDQGILICGTGLGISLAANKVKGIRAAVCSEPFTARMARQHNNCNILAFGARVVGGELAKMIVETWLDTEFEGGRHQRRVDMISAIEEKNE</sequence>
<dbReference type="RefSeq" id="WP_109732644.1">
    <property type="nucleotide sequence ID" value="NZ_BAAACK010000025.1"/>
</dbReference>
<evidence type="ECO:0000256" key="4">
    <source>
        <dbReference type="PIRSR" id="PIRSR005384-2"/>
    </source>
</evidence>
<dbReference type="NCBIfam" id="TIGR00689">
    <property type="entry name" value="rpiB_lacA_lacB"/>
    <property type="match status" value="1"/>
</dbReference>
<dbReference type="GO" id="GO:0019316">
    <property type="term" value="P:D-allose catabolic process"/>
    <property type="evidence" value="ECO:0007669"/>
    <property type="project" value="TreeGrafter"/>
</dbReference>
<feature type="active site" description="Proton donor" evidence="3">
    <location>
        <position position="98"/>
    </location>
</feature>
<evidence type="ECO:0000313" key="5">
    <source>
        <dbReference type="EMBL" id="PWJ23808.1"/>
    </source>
</evidence>
<comment type="similarity">
    <text evidence="1">Belongs to the LacAB/RpiB family.</text>
</comment>
<dbReference type="Proteomes" id="UP000245845">
    <property type="component" value="Unassembled WGS sequence"/>
</dbReference>
<gene>
    <name evidence="5" type="ORF">A8806_11253</name>
</gene>
<dbReference type="Pfam" id="PF02502">
    <property type="entry name" value="LacAB_rpiB"/>
    <property type="match status" value="1"/>
</dbReference>
<feature type="binding site" evidence="4">
    <location>
        <position position="136"/>
    </location>
    <ligand>
        <name>D-ribulose 5-phosphate</name>
        <dbReference type="ChEBI" id="CHEBI:58121"/>
    </ligand>
</feature>
<name>A0A2Y9BLU5_9FIRM</name>
<dbReference type="PIRSF" id="PIRSF005384">
    <property type="entry name" value="RpiB_LacA_B"/>
    <property type="match status" value="1"/>
</dbReference>
<comment type="caution">
    <text evidence="5">The sequence shown here is derived from an EMBL/GenBank/DDBJ whole genome shotgun (WGS) entry which is preliminary data.</text>
</comment>
<feature type="binding site" evidence="4">
    <location>
        <begin position="8"/>
        <end position="9"/>
    </location>
    <ligand>
        <name>D-ribulose 5-phosphate</name>
        <dbReference type="ChEBI" id="CHEBI:58121"/>
    </ligand>
</feature>
<evidence type="ECO:0000256" key="2">
    <source>
        <dbReference type="ARBA" id="ARBA00023235"/>
    </source>
</evidence>
<dbReference type="GO" id="GO:0004751">
    <property type="term" value="F:ribose-5-phosphate isomerase activity"/>
    <property type="evidence" value="ECO:0007669"/>
    <property type="project" value="TreeGrafter"/>
</dbReference>
<feature type="binding site" evidence="4">
    <location>
        <begin position="66"/>
        <end position="70"/>
    </location>
    <ligand>
        <name>D-ribulose 5-phosphate</name>
        <dbReference type="ChEBI" id="CHEBI:58121"/>
    </ligand>
</feature>